<dbReference type="HAMAP" id="MF_00014">
    <property type="entry name" value="Ribosome_mat_RimM"/>
    <property type="match status" value="1"/>
</dbReference>
<accession>A0A0K6IRG8</accession>
<dbReference type="RefSeq" id="WP_055464160.1">
    <property type="nucleotide sequence ID" value="NZ_CYHG01000012.1"/>
</dbReference>
<dbReference type="GO" id="GO:0005840">
    <property type="term" value="C:ribosome"/>
    <property type="evidence" value="ECO:0007669"/>
    <property type="project" value="InterPro"/>
</dbReference>
<keyword evidence="1 5" id="KW-0963">Cytoplasm</keyword>
<dbReference type="Pfam" id="PF01782">
    <property type="entry name" value="RimM"/>
    <property type="match status" value="1"/>
</dbReference>
<dbReference type="Pfam" id="PF24986">
    <property type="entry name" value="PRC_RimM"/>
    <property type="match status" value="1"/>
</dbReference>
<dbReference type="GO" id="GO:0043022">
    <property type="term" value="F:ribosome binding"/>
    <property type="evidence" value="ECO:0007669"/>
    <property type="project" value="InterPro"/>
</dbReference>
<evidence type="ECO:0000256" key="3">
    <source>
        <dbReference type="ARBA" id="ARBA00022552"/>
    </source>
</evidence>
<evidence type="ECO:0000256" key="5">
    <source>
        <dbReference type="HAMAP-Rule" id="MF_00014"/>
    </source>
</evidence>
<keyword evidence="2 5" id="KW-0690">Ribosome biogenesis</keyword>
<dbReference type="SUPFAM" id="SSF50447">
    <property type="entry name" value="Translation proteins"/>
    <property type="match status" value="1"/>
</dbReference>
<comment type="similarity">
    <text evidence="5">Belongs to the RimM family.</text>
</comment>
<evidence type="ECO:0000256" key="1">
    <source>
        <dbReference type="ARBA" id="ARBA00022490"/>
    </source>
</evidence>
<dbReference type="Gene3D" id="2.40.30.60">
    <property type="entry name" value="RimM"/>
    <property type="match status" value="1"/>
</dbReference>
<organism evidence="8 9">
    <name type="scientific">Marinomonas fungiae</name>
    <dbReference type="NCBI Taxonomy" id="1137284"/>
    <lineage>
        <taxon>Bacteria</taxon>
        <taxon>Pseudomonadati</taxon>
        <taxon>Pseudomonadota</taxon>
        <taxon>Gammaproteobacteria</taxon>
        <taxon>Oceanospirillales</taxon>
        <taxon>Oceanospirillaceae</taxon>
        <taxon>Marinomonas</taxon>
    </lineage>
</organism>
<reference evidence="9" key="1">
    <citation type="submission" date="2015-08" db="EMBL/GenBank/DDBJ databases">
        <authorList>
            <person name="Varghese N."/>
        </authorList>
    </citation>
    <scope>NUCLEOTIDE SEQUENCE [LARGE SCALE GENOMIC DNA]</scope>
    <source>
        <strain evidence="9">JCM 18476</strain>
    </source>
</reference>
<keyword evidence="4 5" id="KW-0143">Chaperone</keyword>
<dbReference type="InterPro" id="IPR036976">
    <property type="entry name" value="RimM_N_sf"/>
</dbReference>
<gene>
    <name evidence="5" type="primary">rimM</name>
    <name evidence="8" type="ORF">Ga0061065_11266</name>
</gene>
<dbReference type="NCBIfam" id="TIGR02273">
    <property type="entry name" value="16S_RimM"/>
    <property type="match status" value="1"/>
</dbReference>
<comment type="subcellular location">
    <subcellularLocation>
        <location evidence="5">Cytoplasm</location>
    </subcellularLocation>
</comment>
<sequence length="181" mass="20591">MSTLKQAKAPEQALVVGRITSVYGVKGWVKLYSHTEPMTGIFDYKHWWLKTPSGWKVIELSQGRTQGRGLVAAIKGYNDRDLVKEICGLDIYIDAKDLPELEDGEYYWSQLEGLKVITKEGVLLGKVSQMMETGANDVLVVRACEGSYDREERLIPYAPDQFILNIDLEKQEMVVDWDPDF</sequence>
<dbReference type="InterPro" id="IPR011961">
    <property type="entry name" value="RimM"/>
</dbReference>
<evidence type="ECO:0000259" key="7">
    <source>
        <dbReference type="Pfam" id="PF24986"/>
    </source>
</evidence>
<dbReference type="InterPro" id="IPR002676">
    <property type="entry name" value="RimM_N"/>
</dbReference>
<evidence type="ECO:0000313" key="9">
    <source>
        <dbReference type="Proteomes" id="UP000182769"/>
    </source>
</evidence>
<dbReference type="InterPro" id="IPR011033">
    <property type="entry name" value="PRC_barrel-like_sf"/>
</dbReference>
<dbReference type="InterPro" id="IPR009000">
    <property type="entry name" value="Transl_B-barrel_sf"/>
</dbReference>
<dbReference type="GO" id="GO:0006364">
    <property type="term" value="P:rRNA processing"/>
    <property type="evidence" value="ECO:0007669"/>
    <property type="project" value="UniProtKB-UniRule"/>
</dbReference>
<evidence type="ECO:0000313" key="8">
    <source>
        <dbReference type="EMBL" id="CUB05679.1"/>
    </source>
</evidence>
<comment type="domain">
    <text evidence="5">The PRC barrel domain binds ribosomal protein uS19.</text>
</comment>
<feature type="domain" description="RimM N-terminal" evidence="6">
    <location>
        <begin position="15"/>
        <end position="96"/>
    </location>
</feature>
<dbReference type="GO" id="GO:0005737">
    <property type="term" value="C:cytoplasm"/>
    <property type="evidence" value="ECO:0007669"/>
    <property type="project" value="UniProtKB-SubCell"/>
</dbReference>
<evidence type="ECO:0000259" key="6">
    <source>
        <dbReference type="Pfam" id="PF01782"/>
    </source>
</evidence>
<dbReference type="PANTHER" id="PTHR33692">
    <property type="entry name" value="RIBOSOME MATURATION FACTOR RIMM"/>
    <property type="match status" value="1"/>
</dbReference>
<dbReference type="SUPFAM" id="SSF50346">
    <property type="entry name" value="PRC-barrel domain"/>
    <property type="match status" value="1"/>
</dbReference>
<dbReference type="GO" id="GO:0042274">
    <property type="term" value="P:ribosomal small subunit biogenesis"/>
    <property type="evidence" value="ECO:0007669"/>
    <property type="project" value="UniProtKB-UniRule"/>
</dbReference>
<dbReference type="Proteomes" id="UP000182769">
    <property type="component" value="Unassembled WGS sequence"/>
</dbReference>
<comment type="function">
    <text evidence="5">An accessory protein needed during the final step in the assembly of 30S ribosomal subunit, possibly for assembly of the head region. Essential for efficient processing of 16S rRNA. May be needed both before and after RbfA during the maturation of 16S rRNA. It has affinity for free ribosomal 30S subunits but not for 70S ribosomes.</text>
</comment>
<dbReference type="AlphaFoldDB" id="A0A0K6IRG8"/>
<dbReference type="PANTHER" id="PTHR33692:SF1">
    <property type="entry name" value="RIBOSOME MATURATION FACTOR RIMM"/>
    <property type="match status" value="1"/>
</dbReference>
<protein>
    <recommendedName>
        <fullName evidence="5">Ribosome maturation factor RimM</fullName>
    </recommendedName>
</protein>
<dbReference type="InterPro" id="IPR056792">
    <property type="entry name" value="PRC_RimM"/>
</dbReference>
<dbReference type="Gene3D" id="2.30.30.240">
    <property type="entry name" value="PRC-barrel domain"/>
    <property type="match status" value="1"/>
</dbReference>
<evidence type="ECO:0000256" key="4">
    <source>
        <dbReference type="ARBA" id="ARBA00023186"/>
    </source>
</evidence>
<keyword evidence="9" id="KW-1185">Reference proteome</keyword>
<proteinExistence type="inferred from homology"/>
<feature type="domain" description="Ribosome maturation factor RimM PRC barrel" evidence="7">
    <location>
        <begin position="108"/>
        <end position="178"/>
    </location>
</feature>
<dbReference type="EMBL" id="CYHG01000012">
    <property type="protein sequence ID" value="CUB05679.1"/>
    <property type="molecule type" value="Genomic_DNA"/>
</dbReference>
<evidence type="ECO:0000256" key="2">
    <source>
        <dbReference type="ARBA" id="ARBA00022517"/>
    </source>
</evidence>
<dbReference type="STRING" id="1137284.GCA_001418205_03126"/>
<keyword evidence="3 5" id="KW-0698">rRNA processing</keyword>
<name>A0A0K6IRG8_9GAMM</name>
<dbReference type="OrthoDB" id="9783509at2"/>
<comment type="subunit">
    <text evidence="5">Binds ribosomal protein uS19.</text>
</comment>